<proteinExistence type="inferred from homology"/>
<name>A0A1M6C7F4_9FIRM</name>
<keyword evidence="8" id="KW-1185">Reference proteome</keyword>
<protein>
    <recommendedName>
        <fullName evidence="5">Pseudouridine synthase</fullName>
        <ecNumber evidence="5">5.4.99.-</ecNumber>
    </recommendedName>
</protein>
<dbReference type="Proteomes" id="UP000184536">
    <property type="component" value="Unassembled WGS sequence"/>
</dbReference>
<dbReference type="Gene3D" id="3.10.290.10">
    <property type="entry name" value="RNA-binding S4 domain"/>
    <property type="match status" value="1"/>
</dbReference>
<dbReference type="EC" id="5.4.99.-" evidence="5"/>
<dbReference type="PROSITE" id="PS01149">
    <property type="entry name" value="PSI_RSU"/>
    <property type="match status" value="1"/>
</dbReference>
<evidence type="ECO:0000256" key="3">
    <source>
        <dbReference type="ARBA" id="ARBA00023235"/>
    </source>
</evidence>
<dbReference type="PROSITE" id="PS50889">
    <property type="entry name" value="S4"/>
    <property type="match status" value="1"/>
</dbReference>
<dbReference type="EMBL" id="FQZV01000003">
    <property type="protein sequence ID" value="SHI56926.1"/>
    <property type="molecule type" value="Genomic_DNA"/>
</dbReference>
<dbReference type="GO" id="GO:0005829">
    <property type="term" value="C:cytosol"/>
    <property type="evidence" value="ECO:0007669"/>
    <property type="project" value="UniProtKB-ARBA"/>
</dbReference>
<keyword evidence="2 4" id="KW-0694">RNA-binding</keyword>
<dbReference type="GO" id="GO:0003723">
    <property type="term" value="F:RNA binding"/>
    <property type="evidence" value="ECO:0007669"/>
    <property type="project" value="UniProtKB-KW"/>
</dbReference>
<evidence type="ECO:0000313" key="8">
    <source>
        <dbReference type="Proteomes" id="UP000184536"/>
    </source>
</evidence>
<dbReference type="SMART" id="SM00363">
    <property type="entry name" value="S4"/>
    <property type="match status" value="1"/>
</dbReference>
<dbReference type="CDD" id="cd00165">
    <property type="entry name" value="S4"/>
    <property type="match status" value="1"/>
</dbReference>
<dbReference type="SUPFAM" id="SSF55174">
    <property type="entry name" value="Alpha-L RNA-binding motif"/>
    <property type="match status" value="1"/>
</dbReference>
<keyword evidence="3 5" id="KW-0413">Isomerase</keyword>
<sequence>MRLQKYIALSGVASRRKAEEMILQGRVKLNGTIVRDMGVIINTAEDLVAIDNQIIKPQEKKLYILLHKPEGYVTTLSDEFNRPKVIDLLNDIHERVFPVGRLDYDTSGLLLMTNDGDLTYQLTHPKHEVKKTYIARVKGNPEEKTLALLKKGVDIGGYVTAPAQVEKIKSDGRFTSIKIIIHEGKNRQIRKMFDAVGYPVLHLKRIAMGRIELGNLLKGKWRHLTAEEIRYLKSI</sequence>
<dbReference type="CDD" id="cd02870">
    <property type="entry name" value="PseudoU_synth_RsuA_like"/>
    <property type="match status" value="1"/>
</dbReference>
<dbReference type="Gene3D" id="3.30.70.580">
    <property type="entry name" value="Pseudouridine synthase I, catalytic domain, N-terminal subdomain"/>
    <property type="match status" value="1"/>
</dbReference>
<dbReference type="NCBIfam" id="TIGR00093">
    <property type="entry name" value="pseudouridine synthase"/>
    <property type="match status" value="1"/>
</dbReference>
<dbReference type="InterPro" id="IPR020103">
    <property type="entry name" value="PsdUridine_synth_cat_dom_sf"/>
</dbReference>
<dbReference type="PANTHER" id="PTHR47683">
    <property type="entry name" value="PSEUDOURIDINE SYNTHASE FAMILY PROTEIN-RELATED"/>
    <property type="match status" value="1"/>
</dbReference>
<dbReference type="FunFam" id="3.10.290.10:FF:000003">
    <property type="entry name" value="Pseudouridine synthase"/>
    <property type="match status" value="1"/>
</dbReference>
<dbReference type="RefSeq" id="WP_110939496.1">
    <property type="nucleotide sequence ID" value="NZ_FQZV01000003.1"/>
</dbReference>
<dbReference type="GO" id="GO:0120159">
    <property type="term" value="F:rRNA pseudouridine synthase activity"/>
    <property type="evidence" value="ECO:0007669"/>
    <property type="project" value="UniProtKB-ARBA"/>
</dbReference>
<dbReference type="AlphaFoldDB" id="A0A1M6C7F4"/>
<dbReference type="InterPro" id="IPR006145">
    <property type="entry name" value="PsdUridine_synth_RsuA/RluA"/>
</dbReference>
<evidence type="ECO:0000256" key="1">
    <source>
        <dbReference type="ARBA" id="ARBA00008348"/>
    </source>
</evidence>
<reference evidence="8" key="1">
    <citation type="submission" date="2016-11" db="EMBL/GenBank/DDBJ databases">
        <authorList>
            <person name="Varghese N."/>
            <person name="Submissions S."/>
        </authorList>
    </citation>
    <scope>NUCLEOTIDE SEQUENCE [LARGE SCALE GENOMIC DNA]</scope>
    <source>
        <strain evidence="8">DSM 17957</strain>
    </source>
</reference>
<gene>
    <name evidence="7" type="ORF">SAMN02745975_00186</name>
</gene>
<dbReference type="InterPro" id="IPR020094">
    <property type="entry name" value="TruA/RsuA/RluB/E/F_N"/>
</dbReference>
<evidence type="ECO:0000313" key="7">
    <source>
        <dbReference type="EMBL" id="SHI56926.1"/>
    </source>
</evidence>
<dbReference type="InterPro" id="IPR002942">
    <property type="entry name" value="S4_RNA-bd"/>
</dbReference>
<organism evidence="7 8">
    <name type="scientific">Geosporobacter subterraneus DSM 17957</name>
    <dbReference type="NCBI Taxonomy" id="1121919"/>
    <lineage>
        <taxon>Bacteria</taxon>
        <taxon>Bacillati</taxon>
        <taxon>Bacillota</taxon>
        <taxon>Clostridia</taxon>
        <taxon>Peptostreptococcales</taxon>
        <taxon>Thermotaleaceae</taxon>
        <taxon>Geosporobacter</taxon>
    </lineage>
</organism>
<dbReference type="SUPFAM" id="SSF55120">
    <property type="entry name" value="Pseudouridine synthase"/>
    <property type="match status" value="1"/>
</dbReference>
<accession>A0A1M6C7F4</accession>
<dbReference type="InterPro" id="IPR036986">
    <property type="entry name" value="S4_RNA-bd_sf"/>
</dbReference>
<dbReference type="InterPro" id="IPR018496">
    <property type="entry name" value="PsdUridine_synth_RsuA/RluB_CS"/>
</dbReference>
<evidence type="ECO:0000256" key="5">
    <source>
        <dbReference type="RuleBase" id="RU003887"/>
    </source>
</evidence>
<dbReference type="GO" id="GO:0000455">
    <property type="term" value="P:enzyme-directed rRNA pseudouridine synthesis"/>
    <property type="evidence" value="ECO:0007669"/>
    <property type="project" value="UniProtKB-ARBA"/>
</dbReference>
<evidence type="ECO:0000256" key="2">
    <source>
        <dbReference type="ARBA" id="ARBA00022884"/>
    </source>
</evidence>
<dbReference type="InterPro" id="IPR000748">
    <property type="entry name" value="PsdUridine_synth_RsuA/RluB/E/F"/>
</dbReference>
<dbReference type="Pfam" id="PF01479">
    <property type="entry name" value="S4"/>
    <property type="match status" value="1"/>
</dbReference>
<comment type="similarity">
    <text evidence="1 5">Belongs to the pseudouridine synthase RsuA family.</text>
</comment>
<evidence type="ECO:0000259" key="6">
    <source>
        <dbReference type="SMART" id="SM00363"/>
    </source>
</evidence>
<dbReference type="STRING" id="1121919.SAMN02745975_00186"/>
<dbReference type="FunFam" id="3.30.70.1560:FF:000001">
    <property type="entry name" value="Pseudouridine synthase"/>
    <property type="match status" value="1"/>
</dbReference>
<dbReference type="InterPro" id="IPR042092">
    <property type="entry name" value="PsdUridine_s_RsuA/RluB/E/F_cat"/>
</dbReference>
<feature type="domain" description="RNA-binding S4" evidence="6">
    <location>
        <begin position="1"/>
        <end position="64"/>
    </location>
</feature>
<dbReference type="PANTHER" id="PTHR47683:SF2">
    <property type="entry name" value="RNA-BINDING S4 DOMAIN-CONTAINING PROTEIN"/>
    <property type="match status" value="1"/>
</dbReference>
<dbReference type="Pfam" id="PF00849">
    <property type="entry name" value="PseudoU_synth_2"/>
    <property type="match status" value="1"/>
</dbReference>
<dbReference type="OrthoDB" id="9807213at2"/>
<dbReference type="Gene3D" id="3.30.70.1560">
    <property type="entry name" value="Alpha-L RNA-binding motif"/>
    <property type="match status" value="1"/>
</dbReference>
<dbReference type="InterPro" id="IPR050343">
    <property type="entry name" value="RsuA_PseudoU_synthase"/>
</dbReference>
<evidence type="ECO:0000256" key="4">
    <source>
        <dbReference type="PROSITE-ProRule" id="PRU00182"/>
    </source>
</evidence>